<dbReference type="Proteomes" id="UP000032049">
    <property type="component" value="Unassembled WGS sequence"/>
</dbReference>
<proteinExistence type="predicted"/>
<accession>A0A0D0GMJ5</accession>
<sequence length="87" mass="9873">MFPISSFLLKKKASHNDFDKQYLSITIEDHNQVIALLEKGTTLSDTAIVNFSNKQLTVFRGNLEEAKFLSKNLSNRKTTGDQPTKKQ</sequence>
<protein>
    <submittedName>
        <fullName evidence="1">Contig37, whole genome shotgun sequence</fullName>
    </submittedName>
</protein>
<dbReference type="EMBL" id="JXRA01000037">
    <property type="protein sequence ID" value="KIO77365.1"/>
    <property type="molecule type" value="Genomic_DNA"/>
</dbReference>
<evidence type="ECO:0000313" key="2">
    <source>
        <dbReference type="Proteomes" id="UP000032049"/>
    </source>
</evidence>
<gene>
    <name evidence="1" type="ORF">TH53_09865</name>
</gene>
<evidence type="ECO:0000313" key="1">
    <source>
        <dbReference type="EMBL" id="KIO77365.1"/>
    </source>
</evidence>
<organism evidence="1 2">
    <name type="scientific">Pedobacter lusitanus</name>
    <dbReference type="NCBI Taxonomy" id="1503925"/>
    <lineage>
        <taxon>Bacteria</taxon>
        <taxon>Pseudomonadati</taxon>
        <taxon>Bacteroidota</taxon>
        <taxon>Sphingobacteriia</taxon>
        <taxon>Sphingobacteriales</taxon>
        <taxon>Sphingobacteriaceae</taxon>
        <taxon>Pedobacter</taxon>
    </lineage>
</organism>
<name>A0A0D0GMJ5_9SPHI</name>
<comment type="caution">
    <text evidence="1">The sequence shown here is derived from an EMBL/GenBank/DDBJ whole genome shotgun (WGS) entry which is preliminary data.</text>
</comment>
<reference evidence="1 2" key="1">
    <citation type="submission" date="2015-01" db="EMBL/GenBank/DDBJ databases">
        <title>Draft genome sequence of Pedobacter sp. NL19 isolated from sludge of an effluent treatment pond in an abandoned uranium mine.</title>
        <authorList>
            <person name="Santos T."/>
            <person name="Caetano T."/>
            <person name="Covas C."/>
            <person name="Cruz A."/>
            <person name="Mendo S."/>
        </authorList>
    </citation>
    <scope>NUCLEOTIDE SEQUENCE [LARGE SCALE GENOMIC DNA]</scope>
    <source>
        <strain evidence="1 2">NL19</strain>
    </source>
</reference>
<dbReference type="AlphaFoldDB" id="A0A0D0GMJ5"/>
<keyword evidence="2" id="KW-1185">Reference proteome</keyword>